<dbReference type="Gene3D" id="1.20.5.170">
    <property type="match status" value="1"/>
</dbReference>
<reference evidence="9" key="1">
    <citation type="journal article" date="2023" name="PLoS Negl. Trop. Dis.">
        <title>A genome sequence for Biomphalaria pfeifferi, the major vector snail for the human-infecting parasite Schistosoma mansoni.</title>
        <authorList>
            <person name="Bu L."/>
            <person name="Lu L."/>
            <person name="Laidemitt M.R."/>
            <person name="Zhang S.M."/>
            <person name="Mutuku M."/>
            <person name="Mkoji G."/>
            <person name="Steinauer M."/>
            <person name="Loker E.S."/>
        </authorList>
    </citation>
    <scope>NUCLEOTIDE SEQUENCE</scope>
    <source>
        <strain evidence="9">KasaAsao</strain>
    </source>
</reference>
<dbReference type="Proteomes" id="UP001233172">
    <property type="component" value="Unassembled WGS sequence"/>
</dbReference>
<keyword evidence="5" id="KW-0539">Nucleus</keyword>
<dbReference type="PROSITE" id="PS50217">
    <property type="entry name" value="BZIP"/>
    <property type="match status" value="1"/>
</dbReference>
<dbReference type="SUPFAM" id="SSF57959">
    <property type="entry name" value="Leucine zipper domain"/>
    <property type="match status" value="1"/>
</dbReference>
<feature type="compositionally biased region" description="Basic and acidic residues" evidence="7">
    <location>
        <begin position="53"/>
        <end position="64"/>
    </location>
</feature>
<evidence type="ECO:0000256" key="4">
    <source>
        <dbReference type="ARBA" id="ARBA00023163"/>
    </source>
</evidence>
<feature type="region of interest" description="Disordered" evidence="7">
    <location>
        <begin position="165"/>
        <end position="195"/>
    </location>
</feature>
<dbReference type="EMBL" id="JASAOG010000018">
    <property type="protein sequence ID" value="KAK0064242.1"/>
    <property type="molecule type" value="Genomic_DNA"/>
</dbReference>
<evidence type="ECO:0000313" key="10">
    <source>
        <dbReference type="Proteomes" id="UP001233172"/>
    </source>
</evidence>
<feature type="compositionally biased region" description="Low complexity" evidence="7">
    <location>
        <begin position="1"/>
        <end position="17"/>
    </location>
</feature>
<dbReference type="InterPro" id="IPR046347">
    <property type="entry name" value="bZIP_sf"/>
</dbReference>
<evidence type="ECO:0000256" key="5">
    <source>
        <dbReference type="ARBA" id="ARBA00023242"/>
    </source>
</evidence>
<dbReference type="PANTHER" id="PTHR15284:SF0">
    <property type="entry name" value="GH23983P"/>
    <property type="match status" value="1"/>
</dbReference>
<accession>A0AAD8C0I4</accession>
<evidence type="ECO:0000256" key="7">
    <source>
        <dbReference type="SAM" id="MobiDB-lite"/>
    </source>
</evidence>
<evidence type="ECO:0000259" key="8">
    <source>
        <dbReference type="PROSITE" id="PS50217"/>
    </source>
</evidence>
<feature type="region of interest" description="Disordered" evidence="7">
    <location>
        <begin position="216"/>
        <end position="268"/>
    </location>
</feature>
<dbReference type="SMART" id="SM00338">
    <property type="entry name" value="BRLZ"/>
    <property type="match status" value="1"/>
</dbReference>
<keyword evidence="6" id="KW-0175">Coiled coil</keyword>
<keyword evidence="10" id="KW-1185">Reference proteome</keyword>
<organism evidence="9 10">
    <name type="scientific">Biomphalaria pfeifferi</name>
    <name type="common">Bloodfluke planorb</name>
    <name type="synonym">Freshwater snail</name>
    <dbReference type="NCBI Taxonomy" id="112525"/>
    <lineage>
        <taxon>Eukaryota</taxon>
        <taxon>Metazoa</taxon>
        <taxon>Spiralia</taxon>
        <taxon>Lophotrochozoa</taxon>
        <taxon>Mollusca</taxon>
        <taxon>Gastropoda</taxon>
        <taxon>Heterobranchia</taxon>
        <taxon>Euthyneura</taxon>
        <taxon>Panpulmonata</taxon>
        <taxon>Hygrophila</taxon>
        <taxon>Lymnaeoidea</taxon>
        <taxon>Planorbidae</taxon>
        <taxon>Biomphalaria</taxon>
    </lineage>
</organism>
<dbReference type="InterPro" id="IPR004827">
    <property type="entry name" value="bZIP"/>
</dbReference>
<dbReference type="GO" id="GO:0007623">
    <property type="term" value="P:circadian rhythm"/>
    <property type="evidence" value="ECO:0007669"/>
    <property type="project" value="TreeGrafter"/>
</dbReference>
<evidence type="ECO:0000256" key="6">
    <source>
        <dbReference type="SAM" id="Coils"/>
    </source>
</evidence>
<dbReference type="Pfam" id="PF07716">
    <property type="entry name" value="bZIP_2"/>
    <property type="match status" value="1"/>
</dbReference>
<feature type="domain" description="BZIP" evidence="8">
    <location>
        <begin position="60"/>
        <end position="106"/>
    </location>
</feature>
<keyword evidence="4" id="KW-0804">Transcription</keyword>
<dbReference type="AlphaFoldDB" id="A0AAD8C0I4"/>
<protein>
    <submittedName>
        <fullName evidence="9">Nuclear factor interleukin-3-regulated protein</fullName>
    </submittedName>
</protein>
<dbReference type="GO" id="GO:0003677">
    <property type="term" value="F:DNA binding"/>
    <property type="evidence" value="ECO:0007669"/>
    <property type="project" value="UniProtKB-KW"/>
</dbReference>
<evidence type="ECO:0000256" key="3">
    <source>
        <dbReference type="ARBA" id="ARBA00023125"/>
    </source>
</evidence>
<dbReference type="InterPro" id="IPR047229">
    <property type="entry name" value="NFIL3-like"/>
</dbReference>
<evidence type="ECO:0000256" key="1">
    <source>
        <dbReference type="ARBA" id="ARBA00006079"/>
    </source>
</evidence>
<dbReference type="GO" id="GO:0005634">
    <property type="term" value="C:nucleus"/>
    <property type="evidence" value="ECO:0007669"/>
    <property type="project" value="TreeGrafter"/>
</dbReference>
<feature type="coiled-coil region" evidence="6">
    <location>
        <begin position="85"/>
        <end position="112"/>
    </location>
</feature>
<name>A0AAD8C0I4_BIOPF</name>
<dbReference type="GO" id="GO:0003700">
    <property type="term" value="F:DNA-binding transcription factor activity"/>
    <property type="evidence" value="ECO:0007669"/>
    <property type="project" value="InterPro"/>
</dbReference>
<feature type="compositionally biased region" description="Polar residues" evidence="7">
    <location>
        <begin position="182"/>
        <end position="195"/>
    </location>
</feature>
<gene>
    <name evidence="9" type="ORF">Bpfe_006427</name>
</gene>
<feature type="compositionally biased region" description="Polar residues" evidence="7">
    <location>
        <begin position="245"/>
        <end position="261"/>
    </location>
</feature>
<feature type="region of interest" description="Disordered" evidence="7">
    <location>
        <begin position="1"/>
        <end position="81"/>
    </location>
</feature>
<reference evidence="9" key="2">
    <citation type="submission" date="2023-04" db="EMBL/GenBank/DDBJ databases">
        <authorList>
            <person name="Bu L."/>
            <person name="Lu L."/>
            <person name="Laidemitt M.R."/>
            <person name="Zhang S.M."/>
            <person name="Mutuku M."/>
            <person name="Mkoji G."/>
            <person name="Steinauer M."/>
            <person name="Loker E.S."/>
        </authorList>
    </citation>
    <scope>NUCLEOTIDE SEQUENCE</scope>
    <source>
        <strain evidence="9">KasaAsao</strain>
        <tissue evidence="9">Whole Snail</tissue>
    </source>
</reference>
<proteinExistence type="inferred from homology"/>
<dbReference type="FunFam" id="1.20.5.170:FF:000025">
    <property type="entry name" value="nuclear factor interleukin-3-regulated protein-like"/>
    <property type="match status" value="1"/>
</dbReference>
<comment type="similarity">
    <text evidence="1">Belongs to the bZIP family. NFIL3 subfamily.</text>
</comment>
<sequence length="398" mass="44253">MNRPTCQHQQQQQNATPQLPPPAFMSDSDPWKSCDEDQEESSSKNAHRRAKRNIPETEKDDKYWEKRKRNNLAAKRSRENKRLLESDIRQKVALLEEQNALLRKEIVIIKARYGIPTEQSLLTPGEQAQCILEVKAAREANELRKKRENAGNIDDVSSTSPSVFSVGLHSSLDDSDAEKVCSESSDNSPKVSETTYNLQTSYGPAAYGPFNPSPSWAPAASSSQQGLASNSSGHPFSPSPGHQPKQSSTPSSYQAKHSSPFTRYGPGSMSGYPRPYDFYSMQYGNQSTPRIYEEGYPGAPADLRMNIKRQEEQRVCRGQTSLKSPSSQSDFLDDIAAMGYAHGGRPQIGQEQMRRQSADHTSVMSSGFSRLSCDLKNVNADGVKPIMQQDTKLELDLN</sequence>
<comment type="caution">
    <text evidence="9">The sequence shown here is derived from an EMBL/GenBank/DDBJ whole genome shotgun (WGS) entry which is preliminary data.</text>
</comment>
<dbReference type="PANTHER" id="PTHR15284">
    <property type="entry name" value="NUCLEAR FACTOR INTERLEUKIN-3-REGULATED PROTEIN"/>
    <property type="match status" value="1"/>
</dbReference>
<evidence type="ECO:0000256" key="2">
    <source>
        <dbReference type="ARBA" id="ARBA00023015"/>
    </source>
</evidence>
<evidence type="ECO:0000313" key="9">
    <source>
        <dbReference type="EMBL" id="KAK0064242.1"/>
    </source>
</evidence>
<keyword evidence="3" id="KW-0238">DNA-binding</keyword>
<keyword evidence="2" id="KW-0805">Transcription regulation</keyword>
<feature type="compositionally biased region" description="Low complexity" evidence="7">
    <location>
        <begin position="216"/>
        <end position="244"/>
    </location>
</feature>
<dbReference type="CDD" id="cd14695">
    <property type="entry name" value="bZIP_HLF"/>
    <property type="match status" value="1"/>
</dbReference>